<accession>A0A5J5CZG7</accession>
<reference evidence="2 3" key="1">
    <citation type="submission" date="2019-08" db="EMBL/GenBank/DDBJ databases">
        <title>A chromosome-level genome assembly, high-density linkage maps, and genome scans reveal the genomic architecture of hybrid incompatibilities underlying speciation via character displacement in darters (Percidae: Etheostominae).</title>
        <authorList>
            <person name="Moran R.L."/>
            <person name="Catchen J.M."/>
            <person name="Fuller R.C."/>
        </authorList>
    </citation>
    <scope>NUCLEOTIDE SEQUENCE [LARGE SCALE GENOMIC DNA]</scope>
    <source>
        <strain evidence="2">EspeVRDwgs_2016</strain>
        <tissue evidence="2">Muscle</tissue>
    </source>
</reference>
<proteinExistence type="predicted"/>
<evidence type="ECO:0000313" key="2">
    <source>
        <dbReference type="EMBL" id="KAA8586303.1"/>
    </source>
</evidence>
<keyword evidence="3" id="KW-1185">Reference proteome</keyword>
<comment type="caution">
    <text evidence="2">The sequence shown here is derived from an EMBL/GenBank/DDBJ whole genome shotgun (WGS) entry which is preliminary data.</text>
</comment>
<name>A0A5J5CZG7_9PERO</name>
<evidence type="ECO:0000313" key="3">
    <source>
        <dbReference type="Proteomes" id="UP000327493"/>
    </source>
</evidence>
<organism evidence="2 3">
    <name type="scientific">Etheostoma spectabile</name>
    <name type="common">orangethroat darter</name>
    <dbReference type="NCBI Taxonomy" id="54343"/>
    <lineage>
        <taxon>Eukaryota</taxon>
        <taxon>Metazoa</taxon>
        <taxon>Chordata</taxon>
        <taxon>Craniata</taxon>
        <taxon>Vertebrata</taxon>
        <taxon>Euteleostomi</taxon>
        <taxon>Actinopterygii</taxon>
        <taxon>Neopterygii</taxon>
        <taxon>Teleostei</taxon>
        <taxon>Neoteleostei</taxon>
        <taxon>Acanthomorphata</taxon>
        <taxon>Eupercaria</taxon>
        <taxon>Perciformes</taxon>
        <taxon>Percoidei</taxon>
        <taxon>Percidae</taxon>
        <taxon>Etheostomatinae</taxon>
        <taxon>Etheostoma</taxon>
    </lineage>
</organism>
<dbReference type="AlphaFoldDB" id="A0A5J5CZG7"/>
<dbReference type="Proteomes" id="UP000327493">
    <property type="component" value="Chromosome 14"/>
</dbReference>
<protein>
    <submittedName>
        <fullName evidence="2">Uncharacterized protein</fullName>
    </submittedName>
</protein>
<sequence>MTPTAASCKTAVQTHKCESEQLEDHGSHLMDIYPAAPGGNVRDAHSNLSIAILTNRLTLCIHHPLTWLARSHNPSTKVYCPTPAAPRYINNKTSRSEEEEEDIRPQTASMLRCSMSATGSDWEGD</sequence>
<evidence type="ECO:0000256" key="1">
    <source>
        <dbReference type="SAM" id="MobiDB-lite"/>
    </source>
</evidence>
<gene>
    <name evidence="2" type="ORF">FQN60_007872</name>
</gene>
<dbReference type="EMBL" id="VOFY01000014">
    <property type="protein sequence ID" value="KAA8586303.1"/>
    <property type="molecule type" value="Genomic_DNA"/>
</dbReference>
<feature type="region of interest" description="Disordered" evidence="1">
    <location>
        <begin position="81"/>
        <end position="125"/>
    </location>
</feature>